<dbReference type="PANTHER" id="PTHR48111:SF67">
    <property type="entry name" value="TRANSCRIPTIONAL REGULATORY PROTEIN TCTD"/>
    <property type="match status" value="1"/>
</dbReference>
<dbReference type="SUPFAM" id="SSF52172">
    <property type="entry name" value="CheY-like"/>
    <property type="match status" value="1"/>
</dbReference>
<dbReference type="PROSITE" id="PS51755">
    <property type="entry name" value="OMPR_PHOB"/>
    <property type="match status" value="1"/>
</dbReference>
<dbReference type="InterPro" id="IPR039420">
    <property type="entry name" value="WalR-like"/>
</dbReference>
<name>A0A3B0RLI5_9ZZZZ</name>
<dbReference type="GO" id="GO:0000156">
    <property type="term" value="F:phosphorelay response regulator activity"/>
    <property type="evidence" value="ECO:0007669"/>
    <property type="project" value="TreeGrafter"/>
</dbReference>
<dbReference type="EMBL" id="UOEC01000057">
    <property type="protein sequence ID" value="VAV89098.1"/>
    <property type="molecule type" value="Genomic_DNA"/>
</dbReference>
<protein>
    <submittedName>
        <fullName evidence="6">Transcriptional regulator</fullName>
    </submittedName>
</protein>
<gene>
    <name evidence="6" type="ORF">MNBD_ALPHA08-1573</name>
</gene>
<dbReference type="InterPro" id="IPR036388">
    <property type="entry name" value="WH-like_DNA-bd_sf"/>
</dbReference>
<evidence type="ECO:0000313" key="6">
    <source>
        <dbReference type="EMBL" id="VAV89098.1"/>
    </source>
</evidence>
<dbReference type="GO" id="GO:0032993">
    <property type="term" value="C:protein-DNA complex"/>
    <property type="evidence" value="ECO:0007669"/>
    <property type="project" value="TreeGrafter"/>
</dbReference>
<dbReference type="GO" id="GO:0005829">
    <property type="term" value="C:cytosol"/>
    <property type="evidence" value="ECO:0007669"/>
    <property type="project" value="TreeGrafter"/>
</dbReference>
<evidence type="ECO:0000259" key="4">
    <source>
        <dbReference type="PROSITE" id="PS50110"/>
    </source>
</evidence>
<evidence type="ECO:0000259" key="5">
    <source>
        <dbReference type="PROSITE" id="PS51755"/>
    </source>
</evidence>
<dbReference type="Pfam" id="PF00486">
    <property type="entry name" value="Trans_reg_C"/>
    <property type="match status" value="1"/>
</dbReference>
<evidence type="ECO:0000256" key="1">
    <source>
        <dbReference type="ARBA" id="ARBA00023015"/>
    </source>
</evidence>
<reference evidence="6" key="1">
    <citation type="submission" date="2018-06" db="EMBL/GenBank/DDBJ databases">
        <authorList>
            <person name="Zhirakovskaya E."/>
        </authorList>
    </citation>
    <scope>NUCLEOTIDE SEQUENCE</scope>
</reference>
<dbReference type="GO" id="GO:0006355">
    <property type="term" value="P:regulation of DNA-templated transcription"/>
    <property type="evidence" value="ECO:0007669"/>
    <property type="project" value="InterPro"/>
</dbReference>
<dbReference type="SUPFAM" id="SSF46894">
    <property type="entry name" value="C-terminal effector domain of the bipartite response regulators"/>
    <property type="match status" value="1"/>
</dbReference>
<dbReference type="InterPro" id="IPR011006">
    <property type="entry name" value="CheY-like_superfamily"/>
</dbReference>
<dbReference type="PANTHER" id="PTHR48111">
    <property type="entry name" value="REGULATOR OF RPOS"/>
    <property type="match status" value="1"/>
</dbReference>
<dbReference type="InterPro" id="IPR001867">
    <property type="entry name" value="OmpR/PhoB-type_DNA-bd"/>
</dbReference>
<keyword evidence="3" id="KW-0804">Transcription</keyword>
<keyword evidence="2" id="KW-0238">DNA-binding</keyword>
<dbReference type="AlphaFoldDB" id="A0A3B0RLI5"/>
<dbReference type="Gene3D" id="3.40.50.2300">
    <property type="match status" value="1"/>
</dbReference>
<evidence type="ECO:0000256" key="2">
    <source>
        <dbReference type="ARBA" id="ARBA00023125"/>
    </source>
</evidence>
<feature type="domain" description="Response regulatory" evidence="4">
    <location>
        <begin position="1"/>
        <end position="116"/>
    </location>
</feature>
<evidence type="ECO:0000256" key="3">
    <source>
        <dbReference type="ARBA" id="ARBA00023163"/>
    </source>
</evidence>
<keyword evidence="1" id="KW-0805">Transcription regulation</keyword>
<sequence>MIVIVDEREMVVEGYQSGFNREGIASAGFQPDEFCGWFGAVSKTDLSAVEAFLIGDSAQREEIPQIIKSKTGAPVIAMSEGLRLNSVLALFSAGVDDVVRKPVHVKEIIARIRAILGRKSLNEPEHEAGLIKIFPDGRMPQVNGQPFPLPRREYRILEYLVCNKGKRVTKSQLFNVVYGLFEDNVEESVVESHVSKLRKKLRLALGYDPVDSKRYLGYCLHPICPDKLHS</sequence>
<organism evidence="6">
    <name type="scientific">hydrothermal vent metagenome</name>
    <dbReference type="NCBI Taxonomy" id="652676"/>
    <lineage>
        <taxon>unclassified sequences</taxon>
        <taxon>metagenomes</taxon>
        <taxon>ecological metagenomes</taxon>
    </lineage>
</organism>
<dbReference type="InterPro" id="IPR016032">
    <property type="entry name" value="Sig_transdc_resp-reg_C-effctor"/>
</dbReference>
<accession>A0A3B0RLI5</accession>
<dbReference type="GO" id="GO:0000976">
    <property type="term" value="F:transcription cis-regulatory region binding"/>
    <property type="evidence" value="ECO:0007669"/>
    <property type="project" value="TreeGrafter"/>
</dbReference>
<dbReference type="SMART" id="SM00862">
    <property type="entry name" value="Trans_reg_C"/>
    <property type="match status" value="1"/>
</dbReference>
<dbReference type="InterPro" id="IPR001789">
    <property type="entry name" value="Sig_transdc_resp-reg_receiver"/>
</dbReference>
<dbReference type="PROSITE" id="PS50110">
    <property type="entry name" value="RESPONSE_REGULATORY"/>
    <property type="match status" value="1"/>
</dbReference>
<feature type="domain" description="OmpR/PhoB-type" evidence="5">
    <location>
        <begin position="123"/>
        <end position="222"/>
    </location>
</feature>
<dbReference type="CDD" id="cd00383">
    <property type="entry name" value="trans_reg_C"/>
    <property type="match status" value="1"/>
</dbReference>
<dbReference type="Gene3D" id="1.10.10.10">
    <property type="entry name" value="Winged helix-like DNA-binding domain superfamily/Winged helix DNA-binding domain"/>
    <property type="match status" value="1"/>
</dbReference>
<proteinExistence type="predicted"/>